<dbReference type="InterPro" id="IPR018699">
    <property type="entry name" value="DUF2203"/>
</dbReference>
<dbReference type="AlphaFoldDB" id="A0A8J8CBC4"/>
<sequence>MRDESEGFQGRDRRPTRFFTVDEANELIPLLESKLKECDRILVEIRAVAELTEDLEWYWGESIRQDSNPDRDEYLRLESEKNQRIEKWNAAIREIGNLGVEIKNPDIGLIDFYTIRDNQVVFLCWQRGEPEVRYWHTIEGGYNGRRPLE</sequence>
<dbReference type="EMBL" id="JAGVSJ010000020">
    <property type="protein sequence ID" value="MBX8632308.1"/>
    <property type="molecule type" value="Genomic_DNA"/>
</dbReference>
<gene>
    <name evidence="1" type="ORF">J9259_07330</name>
</gene>
<name>A0A8J8CBC4_9ARCH</name>
<evidence type="ECO:0000313" key="1">
    <source>
        <dbReference type="EMBL" id="MBX8632308.1"/>
    </source>
</evidence>
<comment type="caution">
    <text evidence="1">The sequence shown here is derived from an EMBL/GenBank/DDBJ whole genome shotgun (WGS) entry which is preliminary data.</text>
</comment>
<dbReference type="PIRSF" id="PIRSF016498">
    <property type="entry name" value="UCP016498"/>
    <property type="match status" value="1"/>
</dbReference>
<organism evidence="1 2">
    <name type="scientific">Candidatus Sysuiplasma superficiale</name>
    <dbReference type="NCBI Taxonomy" id="2823368"/>
    <lineage>
        <taxon>Archaea</taxon>
        <taxon>Methanobacteriati</taxon>
        <taxon>Thermoplasmatota</taxon>
        <taxon>Thermoplasmata</taxon>
        <taxon>Candidatus Sysuiplasmatales</taxon>
        <taxon>Candidatus Sysuiplasmataceae</taxon>
        <taxon>Candidatus Sysuiplasma</taxon>
    </lineage>
</organism>
<evidence type="ECO:0000313" key="2">
    <source>
        <dbReference type="Proteomes" id="UP000716004"/>
    </source>
</evidence>
<reference evidence="1" key="1">
    <citation type="submission" date="2021-04" db="EMBL/GenBank/DDBJ databases">
        <title>Genomic insights into ecological role and evolution of a novel Thermoplasmata order Candidatus Sysuiplasmatales.</title>
        <authorList>
            <person name="Yuan Y."/>
        </authorList>
    </citation>
    <scope>NUCLEOTIDE SEQUENCE</scope>
    <source>
        <strain evidence="1">YP2-bin.285</strain>
    </source>
</reference>
<proteinExistence type="predicted"/>
<dbReference type="Proteomes" id="UP000716004">
    <property type="component" value="Unassembled WGS sequence"/>
</dbReference>
<dbReference type="Pfam" id="PF09969">
    <property type="entry name" value="DUF2203"/>
    <property type="match status" value="1"/>
</dbReference>
<accession>A0A8J8CBC4</accession>
<protein>
    <submittedName>
        <fullName evidence="1">DUF2203 domain-containing protein</fullName>
    </submittedName>
</protein>